<dbReference type="SUPFAM" id="SSF54534">
    <property type="entry name" value="FKBP-like"/>
    <property type="match status" value="1"/>
</dbReference>
<keyword evidence="4 6" id="KW-0697">Rotamase</keyword>
<dbReference type="EC" id="5.2.1.8" evidence="2"/>
<dbReference type="PANTHER" id="PTHR47245">
    <property type="entry name" value="PEPTIDYLPROLYL ISOMERASE"/>
    <property type="match status" value="1"/>
</dbReference>
<feature type="chain" id="PRO_5037564358" description="peptidylprolyl isomerase" evidence="7">
    <location>
        <begin position="22"/>
        <end position="275"/>
    </location>
</feature>
<evidence type="ECO:0000256" key="6">
    <source>
        <dbReference type="PROSITE-ProRule" id="PRU00278"/>
    </source>
</evidence>
<dbReference type="Gene3D" id="3.10.50.40">
    <property type="match status" value="1"/>
</dbReference>
<dbReference type="Proteomes" id="UP000725649">
    <property type="component" value="Unassembled WGS sequence"/>
</dbReference>
<dbReference type="Pfam" id="PF00639">
    <property type="entry name" value="Rotamase"/>
    <property type="match status" value="1"/>
</dbReference>
<dbReference type="GO" id="GO:0003755">
    <property type="term" value="F:peptidyl-prolyl cis-trans isomerase activity"/>
    <property type="evidence" value="ECO:0007669"/>
    <property type="project" value="UniProtKB-KW"/>
</dbReference>
<dbReference type="PANTHER" id="PTHR47245:SF1">
    <property type="entry name" value="FOLDASE PROTEIN PRSA"/>
    <property type="match status" value="1"/>
</dbReference>
<keyword evidence="5 6" id="KW-0413">Isomerase</keyword>
<feature type="domain" description="PpiC" evidence="8">
    <location>
        <begin position="144"/>
        <end position="233"/>
    </location>
</feature>
<comment type="caution">
    <text evidence="9">The sequence shown here is derived from an EMBL/GenBank/DDBJ whole genome shotgun (WGS) entry which is preliminary data.</text>
</comment>
<keyword evidence="3 7" id="KW-0732">Signal</keyword>
<evidence type="ECO:0000256" key="2">
    <source>
        <dbReference type="ARBA" id="ARBA00013194"/>
    </source>
</evidence>
<dbReference type="PROSITE" id="PS50198">
    <property type="entry name" value="PPIC_PPIASE_2"/>
    <property type="match status" value="1"/>
</dbReference>
<evidence type="ECO:0000256" key="3">
    <source>
        <dbReference type="ARBA" id="ARBA00022729"/>
    </source>
</evidence>
<organism evidence="9 10">
    <name type="scientific">Candidatus Avelusimicrobium gallicola</name>
    <dbReference type="NCBI Taxonomy" id="2562704"/>
    <lineage>
        <taxon>Bacteria</taxon>
        <taxon>Pseudomonadati</taxon>
        <taxon>Elusimicrobiota</taxon>
        <taxon>Elusimicrobia</taxon>
        <taxon>Elusimicrobiales</taxon>
        <taxon>Elusimicrobiaceae</taxon>
        <taxon>Candidatus Avelusimicrobium</taxon>
    </lineage>
</organism>
<reference evidence="9" key="1">
    <citation type="submission" date="2019-04" db="EMBL/GenBank/DDBJ databases">
        <title>Evolution of Biomass-Degrading Anaerobic Consortia Revealed by Metagenomics.</title>
        <authorList>
            <person name="Peng X."/>
        </authorList>
    </citation>
    <scope>NUCLEOTIDE SEQUENCE</scope>
    <source>
        <strain evidence="9">SIG66</strain>
    </source>
</reference>
<name>A0A928DP16_9BACT</name>
<evidence type="ECO:0000259" key="8">
    <source>
        <dbReference type="PROSITE" id="PS50198"/>
    </source>
</evidence>
<proteinExistence type="predicted"/>
<evidence type="ECO:0000256" key="1">
    <source>
        <dbReference type="ARBA" id="ARBA00000971"/>
    </source>
</evidence>
<dbReference type="EMBL" id="SUVG01000002">
    <property type="protein sequence ID" value="MBE6420918.1"/>
    <property type="molecule type" value="Genomic_DNA"/>
</dbReference>
<dbReference type="SUPFAM" id="SSF109998">
    <property type="entry name" value="Triger factor/SurA peptide-binding domain-like"/>
    <property type="match status" value="1"/>
</dbReference>
<evidence type="ECO:0000256" key="5">
    <source>
        <dbReference type="ARBA" id="ARBA00023235"/>
    </source>
</evidence>
<evidence type="ECO:0000256" key="4">
    <source>
        <dbReference type="ARBA" id="ARBA00023110"/>
    </source>
</evidence>
<dbReference type="AlphaFoldDB" id="A0A928DP16"/>
<dbReference type="InterPro" id="IPR050245">
    <property type="entry name" value="PrsA_foldase"/>
</dbReference>
<evidence type="ECO:0000313" key="9">
    <source>
        <dbReference type="EMBL" id="MBE6420918.1"/>
    </source>
</evidence>
<sequence>MKKSFLFLIPFLLLSACQQQAPQDDGRQAAVQIGQEVITENDVQARLRFLPEEDREFAQTPIGRQNFLQIIAREKLIAAAAEEAGIHETDIYLTLLEDKRAQLAEVFNDFASQTLEQLWYDSLKENGTLTVTDEEINAYFDKYPYEMTVRQIVIDNAETAEQVLRTLKGSPRRWKEMERQYSVAPEIIRGDKFSFMPGEFLPEIEVIAANSASGSVQGFIKTPLGFHIIMKTGEKRLSRKEAEPRIREVLENKKLDEVLENLKNKYEVIIYEKTE</sequence>
<gene>
    <name evidence="9" type="ORF">E7027_02070</name>
</gene>
<comment type="catalytic activity">
    <reaction evidence="1">
        <text>[protein]-peptidylproline (omega=180) = [protein]-peptidylproline (omega=0)</text>
        <dbReference type="Rhea" id="RHEA:16237"/>
        <dbReference type="Rhea" id="RHEA-COMP:10747"/>
        <dbReference type="Rhea" id="RHEA-COMP:10748"/>
        <dbReference type="ChEBI" id="CHEBI:83833"/>
        <dbReference type="ChEBI" id="CHEBI:83834"/>
        <dbReference type="EC" id="5.2.1.8"/>
    </reaction>
</comment>
<evidence type="ECO:0000313" key="10">
    <source>
        <dbReference type="Proteomes" id="UP000725649"/>
    </source>
</evidence>
<dbReference type="InterPro" id="IPR000297">
    <property type="entry name" value="PPIase_PpiC"/>
</dbReference>
<dbReference type="PROSITE" id="PS51257">
    <property type="entry name" value="PROKAR_LIPOPROTEIN"/>
    <property type="match status" value="1"/>
</dbReference>
<accession>A0A928DP16</accession>
<dbReference type="InterPro" id="IPR027304">
    <property type="entry name" value="Trigger_fact/SurA_dom_sf"/>
</dbReference>
<feature type="signal peptide" evidence="7">
    <location>
        <begin position="1"/>
        <end position="21"/>
    </location>
</feature>
<dbReference type="InterPro" id="IPR046357">
    <property type="entry name" value="PPIase_dom_sf"/>
</dbReference>
<evidence type="ECO:0000256" key="7">
    <source>
        <dbReference type="SAM" id="SignalP"/>
    </source>
</evidence>
<protein>
    <recommendedName>
        <fullName evidence="2">peptidylprolyl isomerase</fullName>
        <ecNumber evidence="2">5.2.1.8</ecNumber>
    </recommendedName>
</protein>